<name>A0A5M8PJT0_9LECA</name>
<protein>
    <recommendedName>
        <fullName evidence="9">BZIP domain-containing protein</fullName>
    </recommendedName>
</protein>
<dbReference type="Pfam" id="PF00170">
    <property type="entry name" value="bZIP_1"/>
    <property type="match status" value="1"/>
</dbReference>
<proteinExistence type="inferred from homology"/>
<organism evidence="10 11">
    <name type="scientific">Lasallia pustulata</name>
    <dbReference type="NCBI Taxonomy" id="136370"/>
    <lineage>
        <taxon>Eukaryota</taxon>
        <taxon>Fungi</taxon>
        <taxon>Dikarya</taxon>
        <taxon>Ascomycota</taxon>
        <taxon>Pezizomycotina</taxon>
        <taxon>Lecanoromycetes</taxon>
        <taxon>OSLEUM clade</taxon>
        <taxon>Umbilicariomycetidae</taxon>
        <taxon>Umbilicariales</taxon>
        <taxon>Umbilicariaceae</taxon>
        <taxon>Lasallia</taxon>
    </lineage>
</organism>
<evidence type="ECO:0000259" key="9">
    <source>
        <dbReference type="PROSITE" id="PS50217"/>
    </source>
</evidence>
<dbReference type="PANTHER" id="PTHR47416:SF8">
    <property type="entry name" value="BASIC-LEUCINE ZIPPER TRANSCRIPTION FACTOR E-RELATED"/>
    <property type="match status" value="1"/>
</dbReference>
<evidence type="ECO:0000256" key="2">
    <source>
        <dbReference type="ARBA" id="ARBA00007163"/>
    </source>
</evidence>
<evidence type="ECO:0000256" key="7">
    <source>
        <dbReference type="SAM" id="Coils"/>
    </source>
</evidence>
<evidence type="ECO:0000256" key="4">
    <source>
        <dbReference type="ARBA" id="ARBA00023125"/>
    </source>
</evidence>
<dbReference type="OrthoDB" id="644067at2759"/>
<feature type="coiled-coil region" evidence="7">
    <location>
        <begin position="253"/>
        <end position="374"/>
    </location>
</feature>
<gene>
    <name evidence="10" type="ORF">FRX48_06249</name>
</gene>
<keyword evidence="3" id="KW-0805">Transcription regulation</keyword>
<dbReference type="InterPro" id="IPR004827">
    <property type="entry name" value="bZIP"/>
</dbReference>
<keyword evidence="6" id="KW-0539">Nucleus</keyword>
<reference evidence="10 11" key="1">
    <citation type="submission" date="2019-09" db="EMBL/GenBank/DDBJ databases">
        <title>The hologenome of the rock-dwelling lichen Lasallia pustulata.</title>
        <authorList>
            <person name="Greshake Tzovaras B."/>
            <person name="Segers F."/>
            <person name="Bicker A."/>
            <person name="Dal Grande F."/>
            <person name="Otte J."/>
            <person name="Hankeln T."/>
            <person name="Schmitt I."/>
            <person name="Ebersberger I."/>
        </authorList>
    </citation>
    <scope>NUCLEOTIDE SEQUENCE [LARGE SCALE GENOMIC DNA]</scope>
    <source>
        <strain evidence="10">A1-1</strain>
    </source>
</reference>
<dbReference type="InterPro" id="IPR046347">
    <property type="entry name" value="bZIP_sf"/>
</dbReference>
<evidence type="ECO:0000256" key="3">
    <source>
        <dbReference type="ARBA" id="ARBA00023015"/>
    </source>
</evidence>
<evidence type="ECO:0000313" key="11">
    <source>
        <dbReference type="Proteomes" id="UP000324767"/>
    </source>
</evidence>
<keyword evidence="5" id="KW-0804">Transcription</keyword>
<evidence type="ECO:0000313" key="10">
    <source>
        <dbReference type="EMBL" id="KAA6409637.1"/>
    </source>
</evidence>
<dbReference type="PROSITE" id="PS50217">
    <property type="entry name" value="BZIP"/>
    <property type="match status" value="1"/>
</dbReference>
<comment type="caution">
    <text evidence="10">The sequence shown here is derived from an EMBL/GenBank/DDBJ whole genome shotgun (WGS) entry which is preliminary data.</text>
</comment>
<feature type="region of interest" description="Disordered" evidence="8">
    <location>
        <begin position="179"/>
        <end position="200"/>
    </location>
</feature>
<evidence type="ECO:0000256" key="1">
    <source>
        <dbReference type="ARBA" id="ARBA00004123"/>
    </source>
</evidence>
<dbReference type="CDD" id="cd14686">
    <property type="entry name" value="bZIP"/>
    <property type="match status" value="1"/>
</dbReference>
<evidence type="ECO:0000256" key="5">
    <source>
        <dbReference type="ARBA" id="ARBA00023163"/>
    </source>
</evidence>
<comment type="subcellular location">
    <subcellularLocation>
        <location evidence="1">Nucleus</location>
    </subcellularLocation>
</comment>
<keyword evidence="4" id="KW-0238">DNA-binding</keyword>
<dbReference type="PANTHER" id="PTHR47416">
    <property type="entry name" value="BASIC-LEUCINE ZIPPER TRANSCRIPTION FACTOR F-RELATED"/>
    <property type="match status" value="1"/>
</dbReference>
<accession>A0A5M8PJT0</accession>
<evidence type="ECO:0000256" key="8">
    <source>
        <dbReference type="SAM" id="MobiDB-lite"/>
    </source>
</evidence>
<dbReference type="GO" id="GO:0005634">
    <property type="term" value="C:nucleus"/>
    <property type="evidence" value="ECO:0007669"/>
    <property type="project" value="UniProtKB-SubCell"/>
</dbReference>
<comment type="similarity">
    <text evidence="2">Belongs to the bZIP family.</text>
</comment>
<dbReference type="Gene3D" id="1.20.5.170">
    <property type="match status" value="1"/>
</dbReference>
<dbReference type="GO" id="GO:0003677">
    <property type="term" value="F:DNA binding"/>
    <property type="evidence" value="ECO:0007669"/>
    <property type="project" value="UniProtKB-KW"/>
</dbReference>
<dbReference type="EMBL" id="VXIT01000010">
    <property type="protein sequence ID" value="KAA6409637.1"/>
    <property type="molecule type" value="Genomic_DNA"/>
</dbReference>
<dbReference type="Proteomes" id="UP000324767">
    <property type="component" value="Unassembled WGS sequence"/>
</dbReference>
<keyword evidence="7" id="KW-0175">Coiled coil</keyword>
<feature type="domain" description="BZIP" evidence="9">
    <location>
        <begin position="262"/>
        <end position="312"/>
    </location>
</feature>
<dbReference type="GO" id="GO:0003700">
    <property type="term" value="F:DNA-binding transcription factor activity"/>
    <property type="evidence" value="ECO:0007669"/>
    <property type="project" value="InterPro"/>
</dbReference>
<sequence>MMARLPHNLQFQRPPHLPLDSKQRIVDEDEFGVVLDDAILDSSASDMSPVHADRRASFADSASAFSPTESAWADYSYHNDHAPVRASTSSAHHFREPNSSHFIRSQGGHPVPYGQAQAGTWQLDATSGSCTPTPVYDGFPPDYDVSAAASYNNGGSLQSIHPSAYGGLPVATGPIFSQNGSLSTSPQSAKDWMSASSSEQMELRSLSKRTRADSPSYHSASSLLRRDGIRKKNARFEIPAERNLRTIDHLINQTNDEQEIKELKQQKRLLRNRQAALDSRQRKKQHTERLEEEKKHFTTIINELEEALGEMKIREAEWEREKEGWVVAQQHYKQYIDTLLQEKEDLVQAHTIESNELRKKNNFLTEQVQRLESTSMSAAPSSTGFSTDFSDFDNLNMGNSPWDYALVNDFNLESEHQPETSLVVLPPKKEKSGPRFEEQSATSGLLLMLLLCGAWVASNRSAVLPTSIPRMPEDVRVASAAVLDSIYKDAGVQPLKATGSDGNRIDVDQPEGVSPSLRKTTLSATEIASLSRSPLESLHRQLVTPSQEQQRNQLFSLSADQYNDLTSDDAFFDDQKPGNIGNRRNLGEALAALRSNAKGPAAEIYTRSLLWDKISADVVKDFSRMVAECNAGGNPGQGHGEPLS</sequence>
<dbReference type="AlphaFoldDB" id="A0A5M8PJT0"/>
<evidence type="ECO:0000256" key="6">
    <source>
        <dbReference type="ARBA" id="ARBA00023242"/>
    </source>
</evidence>
<dbReference type="SUPFAM" id="SSF57959">
    <property type="entry name" value="Leucine zipper domain"/>
    <property type="match status" value="1"/>
</dbReference>